<feature type="compositionally biased region" description="Pro residues" evidence="1">
    <location>
        <begin position="172"/>
        <end position="188"/>
    </location>
</feature>
<evidence type="ECO:0000313" key="3">
    <source>
        <dbReference type="Proteomes" id="UP000324748"/>
    </source>
</evidence>
<comment type="caution">
    <text evidence="2">The sequence shown here is derived from an EMBL/GenBank/DDBJ whole genome shotgun (WGS) entry which is preliminary data.</text>
</comment>
<dbReference type="Proteomes" id="UP000324748">
    <property type="component" value="Unassembled WGS sequence"/>
</dbReference>
<feature type="compositionally biased region" description="Polar residues" evidence="1">
    <location>
        <begin position="124"/>
        <end position="140"/>
    </location>
</feature>
<feature type="compositionally biased region" description="Polar residues" evidence="1">
    <location>
        <begin position="69"/>
        <end position="83"/>
    </location>
</feature>
<gene>
    <name evidence="2" type="ORF">PGT21_021696</name>
</gene>
<dbReference type="OrthoDB" id="2499142at2759"/>
<feature type="compositionally biased region" description="Low complexity" evidence="1">
    <location>
        <begin position="93"/>
        <end position="104"/>
    </location>
</feature>
<name>A0A5B0Q685_PUCGR</name>
<feature type="compositionally biased region" description="Basic and acidic residues" evidence="1">
    <location>
        <begin position="20"/>
        <end position="29"/>
    </location>
</feature>
<dbReference type="AlphaFoldDB" id="A0A5B0Q685"/>
<protein>
    <submittedName>
        <fullName evidence="2">Uncharacterized protein</fullName>
    </submittedName>
</protein>
<evidence type="ECO:0000256" key="1">
    <source>
        <dbReference type="SAM" id="MobiDB-lite"/>
    </source>
</evidence>
<evidence type="ECO:0000313" key="2">
    <source>
        <dbReference type="EMBL" id="KAA1108688.1"/>
    </source>
</evidence>
<accession>A0A5B0Q685</accession>
<sequence length="222" mass="24809">MHSFKGKMRGKEADDSDSDESFHCCGRPEDLIADAQSLMEELSDPDASEVHVPDDQNYYLYSAGLERMNSPNNKSSKRQSASSIHEFRRDRSSTVYSSDSESTRIGSPLLIIKTGELAPPSPLSDMSQLQLQLIEPTTTQPKRKPRWKIQIPRAQSFIRMAVSPNDDYPQSPELPSPTPQASDSPPPTKLARRRRGRIFNTDKLPEELKKLAKSPHSDGSAT</sequence>
<feature type="region of interest" description="Disordered" evidence="1">
    <location>
        <begin position="62"/>
        <end position="222"/>
    </location>
</feature>
<proteinExistence type="predicted"/>
<organism evidence="2 3">
    <name type="scientific">Puccinia graminis f. sp. tritici</name>
    <dbReference type="NCBI Taxonomy" id="56615"/>
    <lineage>
        <taxon>Eukaryota</taxon>
        <taxon>Fungi</taxon>
        <taxon>Dikarya</taxon>
        <taxon>Basidiomycota</taxon>
        <taxon>Pucciniomycotina</taxon>
        <taxon>Pucciniomycetes</taxon>
        <taxon>Pucciniales</taxon>
        <taxon>Pucciniaceae</taxon>
        <taxon>Puccinia</taxon>
    </lineage>
</organism>
<reference evidence="2 3" key="1">
    <citation type="submission" date="2019-05" db="EMBL/GenBank/DDBJ databases">
        <title>Emergence of the Ug99 lineage of the wheat stem rust pathogen through somatic hybridization.</title>
        <authorList>
            <person name="Li F."/>
            <person name="Upadhyaya N.M."/>
            <person name="Sperschneider J."/>
            <person name="Matny O."/>
            <person name="Nguyen-Phuc H."/>
            <person name="Mago R."/>
            <person name="Raley C."/>
            <person name="Miller M.E."/>
            <person name="Silverstein K.A.T."/>
            <person name="Henningsen E."/>
            <person name="Hirsch C.D."/>
            <person name="Visser B."/>
            <person name="Pretorius Z.A."/>
            <person name="Steffenson B.J."/>
            <person name="Schwessinger B."/>
            <person name="Dodds P.N."/>
            <person name="Figueroa M."/>
        </authorList>
    </citation>
    <scope>NUCLEOTIDE SEQUENCE [LARGE SCALE GENOMIC DNA]</scope>
    <source>
        <strain evidence="2">21-0</strain>
    </source>
</reference>
<dbReference type="EMBL" id="VSWC01000028">
    <property type="protein sequence ID" value="KAA1108688.1"/>
    <property type="molecule type" value="Genomic_DNA"/>
</dbReference>
<keyword evidence="3" id="KW-1185">Reference proteome</keyword>
<feature type="region of interest" description="Disordered" evidence="1">
    <location>
        <begin position="1"/>
        <end position="29"/>
    </location>
</feature>